<feature type="transmembrane region" description="Helical" evidence="6">
    <location>
        <begin position="100"/>
        <end position="124"/>
    </location>
</feature>
<reference evidence="7 8" key="1">
    <citation type="submission" date="2024-11" db="EMBL/GenBank/DDBJ databases">
        <authorList>
            <person name="Heng Y.C."/>
            <person name="Lim A.C.H."/>
            <person name="Lee J.K.Y."/>
            <person name="Kittelmann S."/>
        </authorList>
    </citation>
    <scope>NUCLEOTIDE SEQUENCE [LARGE SCALE GENOMIC DNA]</scope>
    <source>
        <strain evidence="7 8">WILCCON 0114</strain>
    </source>
</reference>
<keyword evidence="5 6" id="KW-0472">Membrane</keyword>
<dbReference type="EMBL" id="JBJIAA010000025">
    <property type="protein sequence ID" value="MFL0253087.1"/>
    <property type="molecule type" value="Genomic_DNA"/>
</dbReference>
<dbReference type="Proteomes" id="UP001623592">
    <property type="component" value="Unassembled WGS sequence"/>
</dbReference>
<feature type="transmembrane region" description="Helical" evidence="6">
    <location>
        <begin position="181"/>
        <end position="203"/>
    </location>
</feature>
<feature type="transmembrane region" description="Helical" evidence="6">
    <location>
        <begin position="296"/>
        <end position="319"/>
    </location>
</feature>
<evidence type="ECO:0000313" key="7">
    <source>
        <dbReference type="EMBL" id="MFL0253087.1"/>
    </source>
</evidence>
<evidence type="ECO:0000256" key="4">
    <source>
        <dbReference type="ARBA" id="ARBA00022989"/>
    </source>
</evidence>
<feature type="transmembrane region" description="Helical" evidence="6">
    <location>
        <begin position="431"/>
        <end position="450"/>
    </location>
</feature>
<dbReference type="PANTHER" id="PTHR43243:SF4">
    <property type="entry name" value="CATIONIC AMINO ACID TRANSPORTER 4"/>
    <property type="match status" value="1"/>
</dbReference>
<dbReference type="Gene3D" id="1.20.1740.10">
    <property type="entry name" value="Amino acid/polyamine transporter I"/>
    <property type="match status" value="1"/>
</dbReference>
<accession>A0ABW8TMJ6</accession>
<feature type="transmembrane region" description="Helical" evidence="6">
    <location>
        <begin position="252"/>
        <end position="276"/>
    </location>
</feature>
<proteinExistence type="predicted"/>
<protein>
    <submittedName>
        <fullName evidence="7">Amino acid permease</fullName>
    </submittedName>
</protein>
<feature type="transmembrane region" description="Helical" evidence="6">
    <location>
        <begin position="373"/>
        <end position="394"/>
    </location>
</feature>
<dbReference type="PANTHER" id="PTHR43243">
    <property type="entry name" value="INNER MEMBRANE TRANSPORTER YGJI-RELATED"/>
    <property type="match status" value="1"/>
</dbReference>
<keyword evidence="2" id="KW-0813">Transport</keyword>
<keyword evidence="3 6" id="KW-0812">Transmembrane</keyword>
<dbReference type="InterPro" id="IPR002293">
    <property type="entry name" value="AA/rel_permease1"/>
</dbReference>
<evidence type="ECO:0000256" key="2">
    <source>
        <dbReference type="ARBA" id="ARBA00022448"/>
    </source>
</evidence>
<keyword evidence="4 6" id="KW-1133">Transmembrane helix</keyword>
<feature type="transmembrane region" description="Helical" evidence="6">
    <location>
        <begin position="144"/>
        <end position="169"/>
    </location>
</feature>
<keyword evidence="8" id="KW-1185">Reference proteome</keyword>
<feature type="transmembrane region" description="Helical" evidence="6">
    <location>
        <begin position="209"/>
        <end position="231"/>
    </location>
</feature>
<name>A0ABW8TMJ6_9CLOT</name>
<feature type="transmembrane region" description="Helical" evidence="6">
    <location>
        <begin position="406"/>
        <end position="425"/>
    </location>
</feature>
<evidence type="ECO:0000256" key="5">
    <source>
        <dbReference type="ARBA" id="ARBA00023136"/>
    </source>
</evidence>
<dbReference type="RefSeq" id="WP_406789750.1">
    <property type="nucleotide sequence ID" value="NZ_JBJIAA010000025.1"/>
</dbReference>
<feature type="transmembrane region" description="Helical" evidence="6">
    <location>
        <begin position="30"/>
        <end position="51"/>
    </location>
</feature>
<gene>
    <name evidence="7" type="ORF">ACJDT4_22030</name>
</gene>
<sequence>MDIFRKKSLESMLTSAKKTHLTKSLKAKDIAALGIGAVVGVGIFVATGTGAHMAGPAIIISFILAAIVACLCGLSYCELATMFPVAGSTYSYAYITFGEFIAMIIGWCLTAEYLVACSAVASGWSGTLVGILKNVGVSLPHAIIASPAKGGILDLPAVLITLSLTYMLYYGMKESSRVNNVIVCVKIAIILLFLVLGASHINVANYKPFVPFGFKGIFLGASTVFFSYIGFDAISTTAEEAENPSRDVSRGLIVCLIVVSLLYISVAFVLTGMVPFKEIISENAVPGALARVGIRWGSALVGVGAILGMISTMIAVLYGQIRVFMVMSRDGLIPKAISKIHPKHNTPYVATLLTGITAAIIAGVLPLDIIVEFLSVGTLLSFSAVSLAVIVLRYRMPNFERKFRCPGVPFTPFITLIACIALLTTLRAVTWLGFIVWLAIGLIVYFTYGVHNSVLQNQIKEVNEDLKENQK</sequence>
<evidence type="ECO:0000256" key="3">
    <source>
        <dbReference type="ARBA" id="ARBA00022692"/>
    </source>
</evidence>
<evidence type="ECO:0000313" key="8">
    <source>
        <dbReference type="Proteomes" id="UP001623592"/>
    </source>
</evidence>
<organism evidence="7 8">
    <name type="scientific">Clostridium neuense</name>
    <dbReference type="NCBI Taxonomy" id="1728934"/>
    <lineage>
        <taxon>Bacteria</taxon>
        <taxon>Bacillati</taxon>
        <taxon>Bacillota</taxon>
        <taxon>Clostridia</taxon>
        <taxon>Eubacteriales</taxon>
        <taxon>Clostridiaceae</taxon>
        <taxon>Clostridium</taxon>
    </lineage>
</organism>
<feature type="transmembrane region" description="Helical" evidence="6">
    <location>
        <begin position="57"/>
        <end position="79"/>
    </location>
</feature>
<comment type="caution">
    <text evidence="7">The sequence shown here is derived from an EMBL/GenBank/DDBJ whole genome shotgun (WGS) entry which is preliminary data.</text>
</comment>
<comment type="subcellular location">
    <subcellularLocation>
        <location evidence="1">Membrane</location>
        <topology evidence="1">Multi-pass membrane protein</topology>
    </subcellularLocation>
</comment>
<evidence type="ECO:0000256" key="1">
    <source>
        <dbReference type="ARBA" id="ARBA00004141"/>
    </source>
</evidence>
<dbReference type="PIRSF" id="PIRSF006060">
    <property type="entry name" value="AA_transporter"/>
    <property type="match status" value="1"/>
</dbReference>
<evidence type="ECO:0000256" key="6">
    <source>
        <dbReference type="SAM" id="Phobius"/>
    </source>
</evidence>
<dbReference type="Pfam" id="PF13520">
    <property type="entry name" value="AA_permease_2"/>
    <property type="match status" value="1"/>
</dbReference>
<feature type="transmembrane region" description="Helical" evidence="6">
    <location>
        <begin position="348"/>
        <end position="367"/>
    </location>
</feature>